<evidence type="ECO:0000256" key="1">
    <source>
        <dbReference type="ARBA" id="ARBA00004141"/>
    </source>
</evidence>
<dbReference type="EMBL" id="JAQMLR010000008">
    <property type="protein sequence ID" value="MDB8738979.1"/>
    <property type="molecule type" value="Genomic_DNA"/>
</dbReference>
<comment type="caution">
    <text evidence="8">The sequence shown here is derived from an EMBL/GenBank/DDBJ whole genome shotgun (WGS) entry which is preliminary data.</text>
</comment>
<sequence>MSIRNIIDSNIIESAVSGMVIYFFGDWDFLLKAILVLVILDFITGWIKAIYHHNLSSDIGFKGVIKKIVIFIVIVLANIIQGLLNQKIPLRETVIMFYIFNESLSILENAAYFIPIPKKLKETLKQLKEHEDLLR</sequence>
<reference evidence="7" key="6">
    <citation type="submission" date="2023-01" db="EMBL/GenBank/DDBJ databases">
        <title>Human gut microbiome strain richness.</title>
        <authorList>
            <person name="Chen-Liaw A."/>
        </authorList>
    </citation>
    <scope>NUCLEOTIDE SEQUENCE</scope>
    <source>
        <strain evidence="7">1001217st1_A9_1001217B_191108</strain>
    </source>
</reference>
<evidence type="ECO:0000256" key="5">
    <source>
        <dbReference type="SAM" id="Phobius"/>
    </source>
</evidence>
<dbReference type="EMBL" id="QRLN01000008">
    <property type="protein sequence ID" value="RHJ12570.1"/>
    <property type="molecule type" value="Genomic_DNA"/>
</dbReference>
<evidence type="ECO:0000313" key="11">
    <source>
        <dbReference type="EMBL" id="RHG19309.1"/>
    </source>
</evidence>
<comment type="subcellular location">
    <subcellularLocation>
        <location evidence="1">Membrane</location>
        <topology evidence="1">Multi-pass membrane protein</topology>
    </subcellularLocation>
</comment>
<proteinExistence type="predicted"/>
<reference evidence="8" key="5">
    <citation type="submission" date="2022-12" db="EMBL/GenBank/DDBJ databases">
        <title>Genome of R. gnavus strain RSHDN_120.</title>
        <authorList>
            <person name="Abdugheni R."/>
        </authorList>
    </citation>
    <scope>NUCLEOTIDE SEQUENCE</scope>
    <source>
        <strain evidence="8">RSHDN_120</strain>
    </source>
</reference>
<feature type="transmembrane region" description="Helical" evidence="5">
    <location>
        <begin position="95"/>
        <end position="115"/>
    </location>
</feature>
<gene>
    <name evidence="12" type="ORF">DW142_07455</name>
    <name evidence="11" type="ORF">DW270_08265</name>
    <name evidence="10" type="ORF">DWX36_16400</name>
    <name evidence="9" type="ORF">G4958_14345</name>
    <name evidence="6" type="ORF">LIQ10_10050</name>
    <name evidence="8" type="ORF">O4N78_15380</name>
    <name evidence="7" type="ORF">PNU63_09385</name>
</gene>
<dbReference type="InterPro" id="IPR006480">
    <property type="entry name" value="Phage_holin_4_1"/>
</dbReference>
<dbReference type="EMBL" id="QRWQ01000030">
    <property type="protein sequence ID" value="RGT35350.1"/>
    <property type="molecule type" value="Genomic_DNA"/>
</dbReference>
<evidence type="ECO:0000313" key="14">
    <source>
        <dbReference type="Proteomes" id="UP000283992"/>
    </source>
</evidence>
<dbReference type="Proteomes" id="UP000283834">
    <property type="component" value="Unassembled WGS sequence"/>
</dbReference>
<evidence type="ECO:0000313" key="8">
    <source>
        <dbReference type="EMBL" id="MDE1204921.1"/>
    </source>
</evidence>
<keyword evidence="2 5" id="KW-0812">Transmembrane</keyword>
<dbReference type="Proteomes" id="UP001296643">
    <property type="component" value="Unassembled WGS sequence"/>
</dbReference>
<dbReference type="RefSeq" id="WP_101874386.1">
    <property type="nucleotide sequence ID" value="NZ_CAXSNP010000022.1"/>
</dbReference>
<evidence type="ECO:0000313" key="10">
    <source>
        <dbReference type="EMBL" id="RGT35350.1"/>
    </source>
</evidence>
<reference evidence="6" key="4">
    <citation type="submission" date="2021-10" db="EMBL/GenBank/DDBJ databases">
        <title>Collection of gut derived symbiotic bacterial strains cultured from healthy donors.</title>
        <authorList>
            <person name="Lin H."/>
            <person name="Littmann E."/>
            <person name="Claire K."/>
            <person name="Pamer E."/>
        </authorList>
    </citation>
    <scope>NUCLEOTIDE SEQUENCE</scope>
    <source>
        <strain evidence="6">MSK.23.4</strain>
    </source>
</reference>
<dbReference type="Proteomes" id="UP001297422">
    <property type="component" value="Unassembled WGS sequence"/>
</dbReference>
<dbReference type="Proteomes" id="UP001211731">
    <property type="component" value="Unassembled WGS sequence"/>
</dbReference>
<evidence type="ECO:0000256" key="2">
    <source>
        <dbReference type="ARBA" id="ARBA00022692"/>
    </source>
</evidence>
<reference evidence="9" key="2">
    <citation type="journal article" date="2020" name="Cell Host Microbe">
        <title>Functional and Genomic Variation between Human-Derived Isolates of Lachnospiraceae Reveals Inter- and Intra-Species Diversity.</title>
        <authorList>
            <person name="Sorbara M.T."/>
            <person name="Littmann E.R."/>
            <person name="Fontana E."/>
            <person name="Moody T.U."/>
            <person name="Kohout C.E."/>
            <person name="Gjonbalaj M."/>
            <person name="Eaton V."/>
            <person name="Seok R."/>
            <person name="Leiner I.M."/>
            <person name="Pamer E.G."/>
        </authorList>
    </citation>
    <scope>NUCLEOTIDE SEQUENCE</scope>
    <source>
        <strain evidence="9">MSK.22.53</strain>
    </source>
</reference>
<protein>
    <submittedName>
        <fullName evidence="8 10">Holin</fullName>
    </submittedName>
</protein>
<dbReference type="EMBL" id="JAJBNC010000014">
    <property type="protein sequence ID" value="MCB5494074.1"/>
    <property type="molecule type" value="Genomic_DNA"/>
</dbReference>
<dbReference type="EMBL" id="QRIA01000008">
    <property type="protein sequence ID" value="RHG19309.1"/>
    <property type="molecule type" value="Genomic_DNA"/>
</dbReference>
<evidence type="ECO:0000313" key="16">
    <source>
        <dbReference type="Proteomes" id="UP001149331"/>
    </source>
</evidence>
<evidence type="ECO:0000313" key="15">
    <source>
        <dbReference type="Proteomes" id="UP000285697"/>
    </source>
</evidence>
<name>A0A2N5PVU8_MEDGN</name>
<evidence type="ECO:0000256" key="3">
    <source>
        <dbReference type="ARBA" id="ARBA00022989"/>
    </source>
</evidence>
<dbReference type="Pfam" id="PF05105">
    <property type="entry name" value="Phage_holin_4_1"/>
    <property type="match status" value="1"/>
</dbReference>
<dbReference type="Proteomes" id="UP000283992">
    <property type="component" value="Unassembled WGS sequence"/>
</dbReference>
<dbReference type="Proteomes" id="UP000285697">
    <property type="component" value="Unassembled WGS sequence"/>
</dbReference>
<dbReference type="EMBL" id="JAAIRM010000032">
    <property type="protein sequence ID" value="NSI20497.1"/>
    <property type="molecule type" value="Genomic_DNA"/>
</dbReference>
<dbReference type="AlphaFoldDB" id="A0A2N5PVU8"/>
<dbReference type="GO" id="GO:0016020">
    <property type="term" value="C:membrane"/>
    <property type="evidence" value="ECO:0007669"/>
    <property type="project" value="UniProtKB-SubCell"/>
</dbReference>
<feature type="transmembrane region" description="Helical" evidence="5">
    <location>
        <begin position="29"/>
        <end position="51"/>
    </location>
</feature>
<evidence type="ECO:0000313" key="9">
    <source>
        <dbReference type="EMBL" id="NSI20497.1"/>
    </source>
</evidence>
<keyword evidence="4 5" id="KW-0472">Membrane</keyword>
<accession>A0A2N5PVU8</accession>
<keyword evidence="3 5" id="KW-1133">Transmembrane helix</keyword>
<reference evidence="13 14" key="1">
    <citation type="submission" date="2018-08" db="EMBL/GenBank/DDBJ databases">
        <title>A genome reference for cultivated species of the human gut microbiota.</title>
        <authorList>
            <person name="Zou Y."/>
            <person name="Xue W."/>
            <person name="Luo G."/>
        </authorList>
    </citation>
    <scope>NUCLEOTIDE SEQUENCE [LARGE SCALE GENOMIC DNA]</scope>
    <source>
        <strain evidence="10 13">AF19-16AC</strain>
        <strain evidence="12 14">AM12-54</strain>
        <strain evidence="11 15">AM22-7AC</strain>
    </source>
</reference>
<dbReference type="Proteomes" id="UP001149331">
    <property type="component" value="Unassembled WGS sequence"/>
</dbReference>
<dbReference type="NCBIfam" id="TIGR01593">
    <property type="entry name" value="holin_tox_secr"/>
    <property type="match status" value="1"/>
</dbReference>
<reference evidence="9" key="3">
    <citation type="submission" date="2020-02" db="EMBL/GenBank/DDBJ databases">
        <authorList>
            <person name="Littmann E."/>
            <person name="Sorbara M."/>
        </authorList>
    </citation>
    <scope>NUCLEOTIDE SEQUENCE</scope>
    <source>
        <strain evidence="9">MSK.22.53</strain>
    </source>
</reference>
<dbReference type="EMBL" id="JAPZEG010000026">
    <property type="protein sequence ID" value="MDE1204921.1"/>
    <property type="molecule type" value="Genomic_DNA"/>
</dbReference>
<evidence type="ECO:0000313" key="6">
    <source>
        <dbReference type="EMBL" id="MCB5494074.1"/>
    </source>
</evidence>
<feature type="transmembrane region" description="Helical" evidence="5">
    <location>
        <begin position="63"/>
        <end position="83"/>
    </location>
</feature>
<evidence type="ECO:0000256" key="4">
    <source>
        <dbReference type="ARBA" id="ARBA00023136"/>
    </source>
</evidence>
<evidence type="ECO:0000313" key="7">
    <source>
        <dbReference type="EMBL" id="MDB8738979.1"/>
    </source>
</evidence>
<organism evidence="8 16">
    <name type="scientific">Mediterraneibacter gnavus</name>
    <name type="common">Ruminococcus gnavus</name>
    <dbReference type="NCBI Taxonomy" id="33038"/>
    <lineage>
        <taxon>Bacteria</taxon>
        <taxon>Bacillati</taxon>
        <taxon>Bacillota</taxon>
        <taxon>Clostridia</taxon>
        <taxon>Lachnospirales</taxon>
        <taxon>Lachnospiraceae</taxon>
        <taxon>Mediterraneibacter</taxon>
    </lineage>
</organism>
<evidence type="ECO:0000313" key="13">
    <source>
        <dbReference type="Proteomes" id="UP000283834"/>
    </source>
</evidence>
<evidence type="ECO:0000313" key="12">
    <source>
        <dbReference type="EMBL" id="RHJ12570.1"/>
    </source>
</evidence>